<sequence>MLRTNSPQWLGSADGGGSSKIGHGRGSTGAFSFATIDKKDPGLDVNAHDRQAKAKSIFAPRPRRVTSPELIFRGSSLDRREKEELCSLYEEKIVEGCDMEMDDDEDKWHFRPIERPDVDLTSPPTRAGNPVIMDERFHDYAMAASPTNAHDANNDTSTTLHRPIAKPKAEFPSGDHFARWSSTSF</sequence>
<evidence type="ECO:0000256" key="1">
    <source>
        <dbReference type="SAM" id="MobiDB-lite"/>
    </source>
</evidence>
<organism evidence="3 4">
    <name type="scientific">Aphanomyces stellatus</name>
    <dbReference type="NCBI Taxonomy" id="120398"/>
    <lineage>
        <taxon>Eukaryota</taxon>
        <taxon>Sar</taxon>
        <taxon>Stramenopiles</taxon>
        <taxon>Oomycota</taxon>
        <taxon>Saprolegniomycetes</taxon>
        <taxon>Saprolegniales</taxon>
        <taxon>Verrucalvaceae</taxon>
        <taxon>Aphanomyces</taxon>
    </lineage>
</organism>
<reference evidence="2" key="2">
    <citation type="submission" date="2019-06" db="EMBL/GenBank/DDBJ databases">
        <title>Genomics analysis of Aphanomyces spp. identifies a new class of oomycete effector associated with host adaptation.</title>
        <authorList>
            <person name="Gaulin E."/>
        </authorList>
    </citation>
    <scope>NUCLEOTIDE SEQUENCE</scope>
    <source>
        <strain evidence="2">CBS 578.67</strain>
    </source>
</reference>
<name>A0A485KQX5_9STRA</name>
<gene>
    <name evidence="3" type="primary">Aste57867_10630</name>
    <name evidence="2" type="ORF">As57867_010590</name>
    <name evidence="3" type="ORF">ASTE57867_10630</name>
</gene>
<evidence type="ECO:0000313" key="2">
    <source>
        <dbReference type="EMBL" id="KAF0698772.1"/>
    </source>
</evidence>
<accession>A0A485KQX5</accession>
<proteinExistence type="predicted"/>
<dbReference type="EMBL" id="VJMH01005221">
    <property type="protein sequence ID" value="KAF0698772.1"/>
    <property type="molecule type" value="Genomic_DNA"/>
</dbReference>
<dbReference type="OrthoDB" id="63889at2759"/>
<keyword evidence="4" id="KW-1185">Reference proteome</keyword>
<dbReference type="Proteomes" id="UP000332933">
    <property type="component" value="Unassembled WGS sequence"/>
</dbReference>
<evidence type="ECO:0000313" key="3">
    <source>
        <dbReference type="EMBL" id="VFT87502.1"/>
    </source>
</evidence>
<feature type="compositionally biased region" description="Gly residues" evidence="1">
    <location>
        <begin position="13"/>
        <end position="27"/>
    </location>
</feature>
<protein>
    <submittedName>
        <fullName evidence="3">Aste57867_10630 protein</fullName>
    </submittedName>
</protein>
<feature type="region of interest" description="Disordered" evidence="1">
    <location>
        <begin position="1"/>
        <end position="33"/>
    </location>
</feature>
<dbReference type="AlphaFoldDB" id="A0A485KQX5"/>
<reference evidence="3 4" key="1">
    <citation type="submission" date="2019-03" db="EMBL/GenBank/DDBJ databases">
        <authorList>
            <person name="Gaulin E."/>
            <person name="Dumas B."/>
        </authorList>
    </citation>
    <scope>NUCLEOTIDE SEQUENCE [LARGE SCALE GENOMIC DNA]</scope>
    <source>
        <strain evidence="3">CBS 568.67</strain>
    </source>
</reference>
<dbReference type="EMBL" id="CAADRA010005242">
    <property type="protein sequence ID" value="VFT87502.1"/>
    <property type="molecule type" value="Genomic_DNA"/>
</dbReference>
<evidence type="ECO:0000313" key="4">
    <source>
        <dbReference type="Proteomes" id="UP000332933"/>
    </source>
</evidence>